<protein>
    <recommendedName>
        <fullName evidence="3">NACHT LRR and PYD domain-containing protein</fullName>
    </recommendedName>
</protein>
<dbReference type="InterPro" id="IPR051261">
    <property type="entry name" value="NLR"/>
</dbReference>
<dbReference type="Pfam" id="PF13516">
    <property type="entry name" value="LRR_6"/>
    <property type="match status" value="2"/>
</dbReference>
<keyword evidence="5" id="KW-1185">Reference proteome</keyword>
<dbReference type="Gene3D" id="3.80.10.10">
    <property type="entry name" value="Ribonuclease Inhibitor"/>
    <property type="match status" value="2"/>
</dbReference>
<sequence>MSLESTQNQLQGLIQQTEKHSEVAETIRTCLEEIDLCDCSPDRCLNLVHCLAELKDDSLYDSVRKFLNPHQYPETELTPVQCSALADLMLMSTTPIEEFDLTKYTTKEKAMISSALRSPQSPLTELDLTKNRLGGNAFEIFIEGLKNAECKLEAFSLSLSGIGLSEESPKNLASALKPMISNLRELELSENILMDSLLTVIADGLRCRKLEKLRSIHNKLTAEGCETLASALSSRPSPLRELDLSYNDLHDTGVMKLCKALTKPNCTLEKLRFVLKKVQLNVDNIHGYTSAELFQTVILFLRFCWLWWPLFESSLTGKRVMRDGEDMRQMLPGRESNLLSFCKVKEDGCSSLASALMSDHCCLRELDLSFNHLTDHGAKMLSEKQRDPHCRLECLKYFREEKQMRLVKTEKASTWIRLFLLL</sequence>
<dbReference type="AlphaFoldDB" id="A0A3B3UFY3"/>
<evidence type="ECO:0000313" key="5">
    <source>
        <dbReference type="Proteomes" id="UP000261500"/>
    </source>
</evidence>
<reference evidence="4" key="1">
    <citation type="submission" date="2025-08" db="UniProtKB">
        <authorList>
            <consortium name="Ensembl"/>
        </authorList>
    </citation>
    <scope>IDENTIFICATION</scope>
</reference>
<dbReference type="SMART" id="SM00368">
    <property type="entry name" value="LRR_RI"/>
    <property type="match status" value="3"/>
</dbReference>
<proteinExistence type="predicted"/>
<dbReference type="PANTHER" id="PTHR24106">
    <property type="entry name" value="NACHT, LRR AND CARD DOMAINS-CONTAINING"/>
    <property type="match status" value="1"/>
</dbReference>
<reference evidence="4" key="2">
    <citation type="submission" date="2025-09" db="UniProtKB">
        <authorList>
            <consortium name="Ensembl"/>
        </authorList>
    </citation>
    <scope>IDENTIFICATION</scope>
</reference>
<evidence type="ECO:0000259" key="3">
    <source>
        <dbReference type="Pfam" id="PF17776"/>
    </source>
</evidence>
<dbReference type="InterPro" id="IPR032675">
    <property type="entry name" value="LRR_dom_sf"/>
</dbReference>
<feature type="domain" description="NACHT LRR and PYD" evidence="3">
    <location>
        <begin position="1"/>
        <end position="61"/>
    </location>
</feature>
<dbReference type="GeneTree" id="ENSGT01150000286911"/>
<organism evidence="4 5">
    <name type="scientific">Poecilia latipinna</name>
    <name type="common">sailfin molly</name>
    <dbReference type="NCBI Taxonomy" id="48699"/>
    <lineage>
        <taxon>Eukaryota</taxon>
        <taxon>Metazoa</taxon>
        <taxon>Chordata</taxon>
        <taxon>Craniata</taxon>
        <taxon>Vertebrata</taxon>
        <taxon>Euteleostomi</taxon>
        <taxon>Actinopterygii</taxon>
        <taxon>Neopterygii</taxon>
        <taxon>Teleostei</taxon>
        <taxon>Neoteleostei</taxon>
        <taxon>Acanthomorphata</taxon>
        <taxon>Ovalentaria</taxon>
        <taxon>Atherinomorphae</taxon>
        <taxon>Cyprinodontiformes</taxon>
        <taxon>Poeciliidae</taxon>
        <taxon>Poeciliinae</taxon>
        <taxon>Poecilia</taxon>
    </lineage>
</organism>
<accession>A0A3B3UFY3</accession>
<evidence type="ECO:0000256" key="2">
    <source>
        <dbReference type="ARBA" id="ARBA00022737"/>
    </source>
</evidence>
<dbReference type="InterPro" id="IPR001611">
    <property type="entry name" value="Leu-rich_rpt"/>
</dbReference>
<dbReference type="Ensembl" id="ENSPLAT00000019909.1">
    <property type="protein sequence ID" value="ENSPLAP00000012270.1"/>
    <property type="gene ID" value="ENSPLAG00000015554.1"/>
</dbReference>
<name>A0A3B3UFY3_9TELE</name>
<dbReference type="InterPro" id="IPR041267">
    <property type="entry name" value="NLRP_HD2"/>
</dbReference>
<evidence type="ECO:0000313" key="4">
    <source>
        <dbReference type="Ensembl" id="ENSPLAP00000012270.1"/>
    </source>
</evidence>
<evidence type="ECO:0000256" key="1">
    <source>
        <dbReference type="ARBA" id="ARBA00022614"/>
    </source>
</evidence>
<dbReference type="STRING" id="48699.ENSPLAP00000012270"/>
<keyword evidence="1" id="KW-0433">Leucine-rich repeat</keyword>
<keyword evidence="2" id="KW-0677">Repeat</keyword>
<dbReference type="Proteomes" id="UP000261500">
    <property type="component" value="Unplaced"/>
</dbReference>
<dbReference type="Pfam" id="PF17776">
    <property type="entry name" value="NLRC4_HD2"/>
    <property type="match status" value="1"/>
</dbReference>
<dbReference type="SUPFAM" id="SSF52047">
    <property type="entry name" value="RNI-like"/>
    <property type="match status" value="1"/>
</dbReference>